<dbReference type="OrthoDB" id="5346581at2759"/>
<reference evidence="2" key="1">
    <citation type="submission" date="2017-02" db="EMBL/GenBank/DDBJ databases">
        <authorList>
            <person name="Tafer H."/>
            <person name="Lopandic K."/>
        </authorList>
    </citation>
    <scope>NUCLEOTIDE SEQUENCE [LARGE SCALE GENOMIC DNA]</scope>
    <source>
        <strain evidence="2">CBS 366.77</strain>
    </source>
</reference>
<organism evidence="1 2">
    <name type="scientific">Aspergillus sclerotialis</name>
    <dbReference type="NCBI Taxonomy" id="2070753"/>
    <lineage>
        <taxon>Eukaryota</taxon>
        <taxon>Fungi</taxon>
        <taxon>Dikarya</taxon>
        <taxon>Ascomycota</taxon>
        <taxon>Pezizomycotina</taxon>
        <taxon>Eurotiomycetes</taxon>
        <taxon>Eurotiomycetidae</taxon>
        <taxon>Eurotiales</taxon>
        <taxon>Aspergillaceae</taxon>
        <taxon>Aspergillus</taxon>
        <taxon>Aspergillus subgen. Polypaecilum</taxon>
    </lineage>
</organism>
<protein>
    <submittedName>
        <fullName evidence="1">Uncharacterized protein</fullName>
    </submittedName>
</protein>
<dbReference type="AlphaFoldDB" id="A0A3A2ZI56"/>
<sequence length="140" mass="16532">MVGYWAEMQVFGRVVLFDRGASELEALDAYIHPPAPFLIFKLSDAQLESFSNAIPADESSLPFPFATEKYAQRINPDESMSLHIFRNRYERKPPVRRRPGCGRRIRLEDEPYIMDFLDKLRDREKEERKEVEDGRPRELR</sequence>
<accession>A0A3A2ZI56</accession>
<dbReference type="EMBL" id="MVGC01000460">
    <property type="protein sequence ID" value="RJE19024.1"/>
    <property type="molecule type" value="Genomic_DNA"/>
</dbReference>
<proteinExistence type="predicted"/>
<evidence type="ECO:0000313" key="1">
    <source>
        <dbReference type="EMBL" id="RJE19024.1"/>
    </source>
</evidence>
<gene>
    <name evidence="1" type="ORF">PHISCL_08637</name>
</gene>
<evidence type="ECO:0000313" key="2">
    <source>
        <dbReference type="Proteomes" id="UP000266188"/>
    </source>
</evidence>
<dbReference type="Proteomes" id="UP000266188">
    <property type="component" value="Unassembled WGS sequence"/>
</dbReference>
<comment type="caution">
    <text evidence="1">The sequence shown here is derived from an EMBL/GenBank/DDBJ whole genome shotgun (WGS) entry which is preliminary data.</text>
</comment>
<keyword evidence="2" id="KW-1185">Reference proteome</keyword>
<name>A0A3A2ZI56_9EURO</name>